<comment type="caution">
    <text evidence="2">The sequence shown here is derived from an EMBL/GenBank/DDBJ whole genome shotgun (WGS) entry which is preliminary data.</text>
</comment>
<feature type="region of interest" description="Disordered" evidence="1">
    <location>
        <begin position="177"/>
        <end position="206"/>
    </location>
</feature>
<evidence type="ECO:0000256" key="1">
    <source>
        <dbReference type="SAM" id="MobiDB-lite"/>
    </source>
</evidence>
<evidence type="ECO:0000313" key="2">
    <source>
        <dbReference type="EMBL" id="GEO18727.1"/>
    </source>
</evidence>
<dbReference type="EMBL" id="BJYU01000234">
    <property type="protein sequence ID" value="GEO18727.1"/>
    <property type="molecule type" value="Genomic_DNA"/>
</dbReference>
<dbReference type="RefSeq" id="WP_114189238.1">
    <property type="nucleotide sequence ID" value="NZ_QOIO01000105.1"/>
</dbReference>
<protein>
    <submittedName>
        <fullName evidence="2">Uncharacterized protein</fullName>
    </submittedName>
</protein>
<dbReference type="OrthoDB" id="7993591at2"/>
<organism evidence="2 3">
    <name type="scientific">Microvirga aerophila</name>
    <dbReference type="NCBI Taxonomy" id="670291"/>
    <lineage>
        <taxon>Bacteria</taxon>
        <taxon>Pseudomonadati</taxon>
        <taxon>Pseudomonadota</taxon>
        <taxon>Alphaproteobacteria</taxon>
        <taxon>Hyphomicrobiales</taxon>
        <taxon>Methylobacteriaceae</taxon>
        <taxon>Microvirga</taxon>
    </lineage>
</organism>
<keyword evidence="3" id="KW-1185">Reference proteome</keyword>
<sequence length="249" mass="27605">MPPLDGRQLEGERMLSVQSRLPLGKPFRPRTRNVRRPFTPLFTGQRYRLPRDVRDRLTSSLAPFRNRDAAFALATFLGRFWSTPGRIGLGFPIDRRELAKHPEIQLTEKRVRSAIHVLEEIGFLDRAIASGSRYKPTEDGLRRKPILFVFGSEYAPTFIAANKRAAAVRGGCAGQRRAITRTSSPRPSVANAEASPLNGPKSKGELETSMLMGPLVKKSGIPPLASESDPRLEAALDRLLQGIRQSRGG</sequence>
<name>A0A512C3U7_9HYPH</name>
<gene>
    <name evidence="2" type="ORF">MAE02_64230</name>
</gene>
<accession>A0A512C3U7</accession>
<dbReference type="AlphaFoldDB" id="A0A512C3U7"/>
<dbReference type="Proteomes" id="UP000321085">
    <property type="component" value="Unassembled WGS sequence"/>
</dbReference>
<reference evidence="2 3" key="1">
    <citation type="submission" date="2019-07" db="EMBL/GenBank/DDBJ databases">
        <title>Whole genome shotgun sequence of Microvirga aerophila NBRC 106136.</title>
        <authorList>
            <person name="Hosoyama A."/>
            <person name="Uohara A."/>
            <person name="Ohji S."/>
            <person name="Ichikawa N."/>
        </authorList>
    </citation>
    <scope>NUCLEOTIDE SEQUENCE [LARGE SCALE GENOMIC DNA]</scope>
    <source>
        <strain evidence="2 3">NBRC 106136</strain>
    </source>
</reference>
<evidence type="ECO:0000313" key="3">
    <source>
        <dbReference type="Proteomes" id="UP000321085"/>
    </source>
</evidence>
<proteinExistence type="predicted"/>